<dbReference type="GO" id="GO:0106004">
    <property type="term" value="P:tRNA (guanine-N7)-methylation"/>
    <property type="evidence" value="ECO:0007669"/>
    <property type="project" value="UniProtKB-UniRule"/>
</dbReference>
<evidence type="ECO:0008006" key="10">
    <source>
        <dbReference type="Google" id="ProtNLM"/>
    </source>
</evidence>
<keyword evidence="2 6" id="KW-0853">WD repeat</keyword>
<dbReference type="PANTHER" id="PTHR16288">
    <property type="entry name" value="WD40 REPEAT PROTEIN 4"/>
    <property type="match status" value="1"/>
</dbReference>
<accession>A0A9P8LI67</accession>
<dbReference type="InterPro" id="IPR036322">
    <property type="entry name" value="WD40_repeat_dom_sf"/>
</dbReference>
<comment type="similarity">
    <text evidence="6">Belongs to the WD repeat TRM82 family.</text>
</comment>
<evidence type="ECO:0000256" key="4">
    <source>
        <dbReference type="ARBA" id="ARBA00022737"/>
    </source>
</evidence>
<feature type="region of interest" description="Disordered" evidence="7">
    <location>
        <begin position="55"/>
        <end position="86"/>
    </location>
</feature>
<dbReference type="GO" id="GO:0043527">
    <property type="term" value="C:tRNA methyltransferase complex"/>
    <property type="evidence" value="ECO:0007669"/>
    <property type="project" value="TreeGrafter"/>
</dbReference>
<comment type="function">
    <text evidence="6">Required for the formation of N(7)-methylguanine at position 46 (m7G46) in tRNA. In the complex, it is required to stabilize and induce conformational changes of the catalytic subunit.</text>
</comment>
<evidence type="ECO:0000256" key="1">
    <source>
        <dbReference type="ARBA" id="ARBA00004123"/>
    </source>
</evidence>
<evidence type="ECO:0000256" key="7">
    <source>
        <dbReference type="SAM" id="MobiDB-lite"/>
    </source>
</evidence>
<reference evidence="8" key="1">
    <citation type="submission" date="2021-03" db="EMBL/GenBank/DDBJ databases">
        <title>Comparative genomics and phylogenomic investigation of the class Geoglossomycetes provide insights into ecological specialization and systematics.</title>
        <authorList>
            <person name="Melie T."/>
            <person name="Pirro S."/>
            <person name="Miller A.N."/>
            <person name="Quandt A."/>
        </authorList>
    </citation>
    <scope>NUCLEOTIDE SEQUENCE</scope>
    <source>
        <strain evidence="8">CAQ_001_2017</strain>
    </source>
</reference>
<comment type="caution">
    <text evidence="8">The sequence shown here is derived from an EMBL/GenBank/DDBJ whole genome shotgun (WGS) entry which is preliminary data.</text>
</comment>
<comment type="subcellular location">
    <subcellularLocation>
        <location evidence="1 6">Nucleus</location>
    </subcellularLocation>
</comment>
<keyword evidence="9" id="KW-1185">Reference proteome</keyword>
<keyword evidence="5 6" id="KW-0539">Nucleus</keyword>
<dbReference type="AlphaFoldDB" id="A0A9P8LI67"/>
<organism evidence="8 9">
    <name type="scientific">Trichoglossum hirsutum</name>
    <dbReference type="NCBI Taxonomy" id="265104"/>
    <lineage>
        <taxon>Eukaryota</taxon>
        <taxon>Fungi</taxon>
        <taxon>Dikarya</taxon>
        <taxon>Ascomycota</taxon>
        <taxon>Pezizomycotina</taxon>
        <taxon>Geoglossomycetes</taxon>
        <taxon>Geoglossales</taxon>
        <taxon>Geoglossaceae</taxon>
        <taxon>Trichoglossum</taxon>
    </lineage>
</organism>
<dbReference type="InterPro" id="IPR028884">
    <property type="entry name" value="Trm82"/>
</dbReference>
<keyword evidence="3 6" id="KW-0819">tRNA processing</keyword>
<dbReference type="PANTHER" id="PTHR16288:SF0">
    <property type="entry name" value="TRNA (GUANINE-N(7)-)-METHYLTRANSFERASE NON-CATALYTIC SUBUNIT WDR4"/>
    <property type="match status" value="1"/>
</dbReference>
<feature type="compositionally biased region" description="Basic and acidic residues" evidence="7">
    <location>
        <begin position="64"/>
        <end position="73"/>
    </location>
</feature>
<protein>
    <recommendedName>
        <fullName evidence="10">Transfer RNA methyltransferase 82</fullName>
    </recommendedName>
</protein>
<gene>
    <name evidence="8" type="ORF">GP486_000833</name>
</gene>
<evidence type="ECO:0000256" key="2">
    <source>
        <dbReference type="ARBA" id="ARBA00022574"/>
    </source>
</evidence>
<dbReference type="HAMAP" id="MF_03056">
    <property type="entry name" value="TRM82"/>
    <property type="match status" value="1"/>
</dbReference>
<dbReference type="EMBL" id="JAGHQM010000062">
    <property type="protein sequence ID" value="KAH0565763.1"/>
    <property type="molecule type" value="Genomic_DNA"/>
</dbReference>
<keyword evidence="4 6" id="KW-0677">Repeat</keyword>
<dbReference type="SUPFAM" id="SSF50978">
    <property type="entry name" value="WD40 repeat-like"/>
    <property type="match status" value="1"/>
</dbReference>
<dbReference type="InterPro" id="IPR015943">
    <property type="entry name" value="WD40/YVTN_repeat-like_dom_sf"/>
</dbReference>
<evidence type="ECO:0000313" key="9">
    <source>
        <dbReference type="Proteomes" id="UP000750711"/>
    </source>
</evidence>
<dbReference type="GO" id="GO:0005829">
    <property type="term" value="C:cytosol"/>
    <property type="evidence" value="ECO:0007669"/>
    <property type="project" value="TreeGrafter"/>
</dbReference>
<dbReference type="Proteomes" id="UP000750711">
    <property type="component" value="Unassembled WGS sequence"/>
</dbReference>
<proteinExistence type="inferred from homology"/>
<dbReference type="Gene3D" id="2.130.10.10">
    <property type="entry name" value="YVTN repeat-like/Quinoprotein amine dehydrogenase"/>
    <property type="match status" value="1"/>
</dbReference>
<name>A0A9P8LI67_9PEZI</name>
<comment type="pathway">
    <text evidence="6">tRNA modification; N(7)-methylguanine-tRNA biosynthesis.</text>
</comment>
<evidence type="ECO:0000256" key="5">
    <source>
        <dbReference type="ARBA" id="ARBA00023242"/>
    </source>
</evidence>
<dbReference type="GO" id="GO:0005634">
    <property type="term" value="C:nucleus"/>
    <property type="evidence" value="ECO:0007669"/>
    <property type="project" value="UniProtKB-SubCell"/>
</dbReference>
<evidence type="ECO:0000256" key="6">
    <source>
        <dbReference type="HAMAP-Rule" id="MF_03056"/>
    </source>
</evidence>
<evidence type="ECO:0000313" key="8">
    <source>
        <dbReference type="EMBL" id="KAH0565763.1"/>
    </source>
</evidence>
<sequence length="558" mass="61158">MQHPFQCLQACCIPGSPRNWIVLAAACSQLNSLSLSDGALLQTLDISALKSIPDVGASSTQSTRCDEDGPSPEKRRKTSGDSAENRQGAAVLALTSTRDYRNAVVVTGGDKCIRVFKVEDNGHLCLLSERCMPKRPCAVAITPDDTTILCADKFGDVYSLPLHPLPEPTRVAFESIGEGSDGVQPPKKFVPAASNLTVHTARNLKALENQLRVTNKPSERAAPNFEHKLLLGHVSMLTDIACITLDASLSHYGKPRSYILTADRDEHIRVSRGPPQAHIIETFCLSHKEFVSKLCIPYWLPRTMVSGGGDGLLCVWGWMEGSMLQKVDMKLLVDEYLNTYSQLGCGNSTKQTRPASEELKGSPATHVVSIEDVEGSSEDGNVRRGEKAHEAPHIRRLTVSGIWSVSQTDSCPLDRDTEGKGRVGEILVSCEGISAIFVFALSMDSKLTYRDFIPLKGNALDVATFEGEPFVIVSVDTLHQCNSIDMVRDPLGREATLLQLLSRSAEGSWSDSSTTNQTEAINRYESFGIKTGHGESQFQALRDLLYKYQSLRKQEYEE</sequence>
<evidence type="ECO:0000256" key="3">
    <source>
        <dbReference type="ARBA" id="ARBA00022694"/>
    </source>
</evidence>